<keyword evidence="1" id="KW-0175">Coiled coil</keyword>
<organism evidence="3 4">
    <name type="scientific">Verruconis gallopava</name>
    <dbReference type="NCBI Taxonomy" id="253628"/>
    <lineage>
        <taxon>Eukaryota</taxon>
        <taxon>Fungi</taxon>
        <taxon>Dikarya</taxon>
        <taxon>Ascomycota</taxon>
        <taxon>Pezizomycotina</taxon>
        <taxon>Dothideomycetes</taxon>
        <taxon>Pleosporomycetidae</taxon>
        <taxon>Venturiales</taxon>
        <taxon>Sympoventuriaceae</taxon>
        <taxon>Verruconis</taxon>
    </lineage>
</organism>
<protein>
    <submittedName>
        <fullName evidence="3">Uncharacterized protein</fullName>
    </submittedName>
</protein>
<gene>
    <name evidence="3" type="ORF">PV09_05868</name>
</gene>
<feature type="compositionally biased region" description="Polar residues" evidence="2">
    <location>
        <begin position="119"/>
        <end position="132"/>
    </location>
</feature>
<feature type="compositionally biased region" description="Basic and acidic residues" evidence="2">
    <location>
        <begin position="364"/>
        <end position="373"/>
    </location>
</feature>
<feature type="compositionally biased region" description="Low complexity" evidence="2">
    <location>
        <begin position="388"/>
        <end position="413"/>
    </location>
</feature>
<feature type="compositionally biased region" description="Polar residues" evidence="2">
    <location>
        <begin position="170"/>
        <end position="179"/>
    </location>
</feature>
<dbReference type="STRING" id="253628.A0A0D2AUI4"/>
<dbReference type="AlphaFoldDB" id="A0A0D2AUI4"/>
<evidence type="ECO:0000313" key="4">
    <source>
        <dbReference type="Proteomes" id="UP000053259"/>
    </source>
</evidence>
<dbReference type="OrthoDB" id="428854at2759"/>
<feature type="compositionally biased region" description="Low complexity" evidence="2">
    <location>
        <begin position="476"/>
        <end position="509"/>
    </location>
</feature>
<feature type="compositionally biased region" description="Low complexity" evidence="2">
    <location>
        <begin position="220"/>
        <end position="250"/>
    </location>
</feature>
<name>A0A0D2AUI4_9PEZI</name>
<feature type="region of interest" description="Disordered" evidence="2">
    <location>
        <begin position="1"/>
        <end position="570"/>
    </location>
</feature>
<dbReference type="GeneID" id="27313841"/>
<feature type="compositionally biased region" description="Low complexity" evidence="2">
    <location>
        <begin position="443"/>
        <end position="464"/>
    </location>
</feature>
<feature type="compositionally biased region" description="Polar residues" evidence="2">
    <location>
        <begin position="538"/>
        <end position="551"/>
    </location>
</feature>
<evidence type="ECO:0000256" key="1">
    <source>
        <dbReference type="SAM" id="Coils"/>
    </source>
</evidence>
<reference evidence="3 4" key="1">
    <citation type="submission" date="2015-01" db="EMBL/GenBank/DDBJ databases">
        <title>The Genome Sequence of Ochroconis gallopava CBS43764.</title>
        <authorList>
            <consortium name="The Broad Institute Genomics Platform"/>
            <person name="Cuomo C."/>
            <person name="de Hoog S."/>
            <person name="Gorbushina A."/>
            <person name="Stielow B."/>
            <person name="Teixiera M."/>
            <person name="Abouelleil A."/>
            <person name="Chapman S.B."/>
            <person name="Priest M."/>
            <person name="Young S.K."/>
            <person name="Wortman J."/>
            <person name="Nusbaum C."/>
            <person name="Birren B."/>
        </authorList>
    </citation>
    <scope>NUCLEOTIDE SEQUENCE [LARGE SCALE GENOMIC DNA]</scope>
    <source>
        <strain evidence="3 4">CBS 43764</strain>
    </source>
</reference>
<evidence type="ECO:0000313" key="3">
    <source>
        <dbReference type="EMBL" id="KIW02809.1"/>
    </source>
</evidence>
<dbReference type="EMBL" id="KN847547">
    <property type="protein sequence ID" value="KIW02809.1"/>
    <property type="molecule type" value="Genomic_DNA"/>
</dbReference>
<feature type="compositionally biased region" description="Basic and acidic residues" evidence="2">
    <location>
        <begin position="322"/>
        <end position="341"/>
    </location>
</feature>
<feature type="coiled-coil region" evidence="1">
    <location>
        <begin position="589"/>
        <end position="616"/>
    </location>
</feature>
<proteinExistence type="predicted"/>
<feature type="compositionally biased region" description="Polar residues" evidence="2">
    <location>
        <begin position="31"/>
        <end position="42"/>
    </location>
</feature>
<evidence type="ECO:0000256" key="2">
    <source>
        <dbReference type="SAM" id="MobiDB-lite"/>
    </source>
</evidence>
<dbReference type="Proteomes" id="UP000053259">
    <property type="component" value="Unassembled WGS sequence"/>
</dbReference>
<keyword evidence="4" id="KW-1185">Reference proteome</keyword>
<sequence length="629" mass="66278">MSSSSSFSSNPFRRSVHSSAYSHAESRSDAPASTSEDNNGSAPRTKKQVRISSPPRSPRPLHDGGALLAAHGVPAMYDDSSAHPSMRHSPIRSTHGHTSSSSGDDDSNSDEAIHGHETMTATDSAEAYTTATRPRPPNNPFSRTLADVDETLVQPATYPEKRPSPDAADSSYTAGQTSPRAAMDVDAFKNLLMTGKPPRPLPSTPAADPPAQQQRVLRRAPANTTTATSTTFALADSSSGTDTSSVSRQSLVDPMAGETPRTSYERSISDEEEDNVLPPQRTASKRVKPPPLPRHKHGKSVTTAGPQIVPFDAFSGAAPEEESVKSPEEDRHPRSSAELKRPLPPIPQPAARSDIAHAAMISSREPREQKDVVELSSQPKKPPPPPLARRSSQRAPTTPAGRSRSGTASSRPSLMEDNVSIAESTGSSTRVAPPPPPARRSGHAAPAATSDEGSTSSVNPSPSLKSPPLPPARNRASSTQSATSTLSNMNVTSPSTSTTSSAAGAMSPPQSDSAVGGSGGTLPPRPPPRRTSSRSSTEIVSSPRRTSSEIVRSSFDSERRPSMSNSVRRVPIVEEDSMPDGVASTMKSARDILADMDEFQKEIDALLAREDLTRRKGSAGSASLSRPAG</sequence>
<accession>A0A0D2AUI4</accession>
<dbReference type="InParanoid" id="A0A0D2AUI4"/>
<dbReference type="VEuPathDB" id="FungiDB:PV09_05868"/>
<dbReference type="RefSeq" id="XP_016212678.1">
    <property type="nucleotide sequence ID" value="XM_016359429.1"/>
</dbReference>
<feature type="compositionally biased region" description="Basic residues" evidence="2">
    <location>
        <begin position="283"/>
        <end position="299"/>
    </location>
</feature>